<dbReference type="PANTHER" id="PTHR32024">
    <property type="entry name" value="TRK SYSTEM POTASSIUM UPTAKE PROTEIN TRKG-RELATED"/>
    <property type="match status" value="1"/>
</dbReference>
<keyword evidence="10" id="KW-0997">Cell inner membrane</keyword>
<dbReference type="Proteomes" id="UP000563524">
    <property type="component" value="Unassembled WGS sequence"/>
</dbReference>
<keyword evidence="7 12" id="KW-1133">Transmembrane helix</keyword>
<feature type="transmembrane region" description="Helical" evidence="12">
    <location>
        <begin position="7"/>
        <end position="28"/>
    </location>
</feature>
<keyword evidence="5 12" id="KW-0812">Transmembrane</keyword>
<dbReference type="PANTHER" id="PTHR32024:SF3">
    <property type="entry name" value="TRK SYSTEM POTASSIUM UPTAKE PROTEIN"/>
    <property type="match status" value="1"/>
</dbReference>
<evidence type="ECO:0000256" key="8">
    <source>
        <dbReference type="ARBA" id="ARBA00023065"/>
    </source>
</evidence>
<accession>A0A840I5E8</accession>
<comment type="caution">
    <text evidence="13">The sequence shown here is derived from an EMBL/GenBank/DDBJ whole genome shotgun (WGS) entry which is preliminary data.</text>
</comment>
<organism evidence="13 14">
    <name type="scientific">Parvularcula dongshanensis</name>
    <dbReference type="NCBI Taxonomy" id="1173995"/>
    <lineage>
        <taxon>Bacteria</taxon>
        <taxon>Pseudomonadati</taxon>
        <taxon>Pseudomonadota</taxon>
        <taxon>Alphaproteobacteria</taxon>
        <taxon>Parvularculales</taxon>
        <taxon>Parvularculaceae</taxon>
        <taxon>Parvularcula</taxon>
    </lineage>
</organism>
<reference evidence="13 14" key="1">
    <citation type="submission" date="2020-08" db="EMBL/GenBank/DDBJ databases">
        <title>Genomic Encyclopedia of Type Strains, Phase IV (KMG-IV): sequencing the most valuable type-strain genomes for metagenomic binning, comparative biology and taxonomic classification.</title>
        <authorList>
            <person name="Goeker M."/>
        </authorList>
    </citation>
    <scope>NUCLEOTIDE SEQUENCE [LARGE SCALE GENOMIC DNA]</scope>
    <source>
        <strain evidence="13 14">DSM 102850</strain>
    </source>
</reference>
<feature type="transmembrane region" description="Helical" evidence="12">
    <location>
        <begin position="399"/>
        <end position="420"/>
    </location>
</feature>
<evidence type="ECO:0000256" key="1">
    <source>
        <dbReference type="ARBA" id="ARBA00004651"/>
    </source>
</evidence>
<evidence type="ECO:0000256" key="6">
    <source>
        <dbReference type="ARBA" id="ARBA00022958"/>
    </source>
</evidence>
<feature type="binding site" evidence="11">
    <location>
        <position position="116"/>
    </location>
    <ligand>
        <name>K(+)</name>
        <dbReference type="ChEBI" id="CHEBI:29103"/>
    </ligand>
</feature>
<comment type="subcellular location">
    <subcellularLocation>
        <location evidence="10">Cell inner membrane</location>
        <topology evidence="10">Multi-pass membrane protein</topology>
    </subcellularLocation>
    <subcellularLocation>
        <location evidence="1">Cell membrane</location>
        <topology evidence="1">Multi-pass membrane protein</topology>
    </subcellularLocation>
</comment>
<comment type="function">
    <text evidence="10">Low-affinity potassium transport system. Interacts with Trk system potassium uptake protein TrkA.</text>
</comment>
<feature type="transmembrane region" description="Helical" evidence="12">
    <location>
        <begin position="465"/>
        <end position="489"/>
    </location>
</feature>
<dbReference type="GO" id="GO:0046872">
    <property type="term" value="F:metal ion binding"/>
    <property type="evidence" value="ECO:0007669"/>
    <property type="project" value="UniProtKB-KW"/>
</dbReference>
<feature type="transmembrane region" description="Helical" evidence="12">
    <location>
        <begin position="137"/>
        <end position="162"/>
    </location>
</feature>
<feature type="transmembrane region" description="Helical" evidence="12">
    <location>
        <begin position="331"/>
        <end position="349"/>
    </location>
</feature>
<feature type="transmembrane region" description="Helical" evidence="12">
    <location>
        <begin position="43"/>
        <end position="63"/>
    </location>
</feature>
<dbReference type="RefSeq" id="WP_183819207.1">
    <property type="nucleotide sequence ID" value="NZ_JACHOB010000006.1"/>
</dbReference>
<keyword evidence="3 10" id="KW-1003">Cell membrane</keyword>
<feature type="transmembrane region" description="Helical" evidence="12">
    <location>
        <begin position="183"/>
        <end position="205"/>
    </location>
</feature>
<keyword evidence="2 10" id="KW-0813">Transport</keyword>
<feature type="binding site" evidence="11">
    <location>
        <position position="324"/>
    </location>
    <ligand>
        <name>K(+)</name>
        <dbReference type="ChEBI" id="CHEBI:29103"/>
    </ligand>
</feature>
<dbReference type="GO" id="GO:0015379">
    <property type="term" value="F:potassium:chloride symporter activity"/>
    <property type="evidence" value="ECO:0007669"/>
    <property type="project" value="InterPro"/>
</dbReference>
<feature type="binding site" evidence="11">
    <location>
        <position position="223"/>
    </location>
    <ligand>
        <name>K(+)</name>
        <dbReference type="ChEBI" id="CHEBI:29103"/>
    </ligand>
</feature>
<evidence type="ECO:0000313" key="14">
    <source>
        <dbReference type="Proteomes" id="UP000563524"/>
    </source>
</evidence>
<feature type="binding site" evidence="11">
    <location>
        <position position="115"/>
    </location>
    <ligand>
        <name>K(+)</name>
        <dbReference type="ChEBI" id="CHEBI:29103"/>
    </ligand>
</feature>
<evidence type="ECO:0000256" key="7">
    <source>
        <dbReference type="ARBA" id="ARBA00022989"/>
    </source>
</evidence>
<keyword evidence="14" id="KW-1185">Reference proteome</keyword>
<dbReference type="AlphaFoldDB" id="A0A840I5E8"/>
<name>A0A840I5E8_9PROT</name>
<dbReference type="InterPro" id="IPR004772">
    <property type="entry name" value="TrkH"/>
</dbReference>
<keyword evidence="4 10" id="KW-0633">Potassium transport</keyword>
<evidence type="ECO:0000313" key="13">
    <source>
        <dbReference type="EMBL" id="MBB4660017.1"/>
    </source>
</evidence>
<evidence type="ECO:0000256" key="10">
    <source>
        <dbReference type="PIRNR" id="PIRNR006247"/>
    </source>
</evidence>
<dbReference type="EMBL" id="JACHOB010000006">
    <property type="protein sequence ID" value="MBB4660017.1"/>
    <property type="molecule type" value="Genomic_DNA"/>
</dbReference>
<evidence type="ECO:0000256" key="9">
    <source>
        <dbReference type="ARBA" id="ARBA00023136"/>
    </source>
</evidence>
<dbReference type="Pfam" id="PF02386">
    <property type="entry name" value="TrkH"/>
    <property type="match status" value="1"/>
</dbReference>
<keyword evidence="8 10" id="KW-0406">Ion transport</keyword>
<evidence type="ECO:0000256" key="11">
    <source>
        <dbReference type="PIRSR" id="PIRSR006247-1"/>
    </source>
</evidence>
<dbReference type="PIRSF" id="PIRSF006247">
    <property type="entry name" value="TrkH"/>
    <property type="match status" value="1"/>
</dbReference>
<feature type="transmembrane region" description="Helical" evidence="12">
    <location>
        <begin position="280"/>
        <end position="302"/>
    </location>
</feature>
<keyword evidence="11" id="KW-0479">Metal-binding</keyword>
<dbReference type="InterPro" id="IPR003445">
    <property type="entry name" value="Cat_transpt"/>
</dbReference>
<sequence>MAELRPVFLVVGIFLTALGVVMTVPMLADLGSEAQGASADRKAFGLSAMISVATGVAMASACWGRIEALTTRQGFLITTLSWVALVTAASLPFAFGPLRLGLTDSFFEAMSGLTTTGATVVLGLDDAPRGFLLWRSILQWIGGIGVIIMAIAVLPFLSVGGMQLFRMESSDKSDKILPGASQLASAIFALYLGLTGLCFTAYWGMGMSAFDAVNHAMTTIATGGYSTHDASFGYFLSAGHVRGPVDLVATLFMILGSLPFGAYVLMFRGRVSAPIGDSQVRFFLAVAIVFTGVIAARIMTIFDYSIFDGFRLSVFNVVSIMTGTGYASTDYGLWGPFAIGFFFCIMFVGGCAGSTSCGLKIFRLQVALAALAIYARRLAHPHRVTIARYNGRPLNEDVVVSVLSFFFIYFATFATVAVLLSLFQLDAVTALSAAGSAVANVGPGLGDIVGPAGNYGPLPAGAKWLLSIAMLMGRLELLTVLVLFVPSFWRR</sequence>
<feature type="binding site" evidence="11">
    <location>
        <position position="441"/>
    </location>
    <ligand>
        <name>K(+)</name>
        <dbReference type="ChEBI" id="CHEBI:29103"/>
    </ligand>
</feature>
<dbReference type="GO" id="GO:0005886">
    <property type="term" value="C:plasma membrane"/>
    <property type="evidence" value="ECO:0007669"/>
    <property type="project" value="UniProtKB-SubCell"/>
</dbReference>
<evidence type="ECO:0000256" key="3">
    <source>
        <dbReference type="ARBA" id="ARBA00022475"/>
    </source>
</evidence>
<feature type="binding site" evidence="11">
    <location>
        <position position="440"/>
    </location>
    <ligand>
        <name>K(+)</name>
        <dbReference type="ChEBI" id="CHEBI:29103"/>
    </ligand>
</feature>
<keyword evidence="9 10" id="KW-0472">Membrane</keyword>
<gene>
    <name evidence="13" type="ORF">GGQ59_002561</name>
</gene>
<proteinExistence type="inferred from homology"/>
<evidence type="ECO:0000256" key="2">
    <source>
        <dbReference type="ARBA" id="ARBA00022448"/>
    </source>
</evidence>
<feature type="transmembrane region" description="Helical" evidence="12">
    <location>
        <begin position="247"/>
        <end position="268"/>
    </location>
</feature>
<evidence type="ECO:0000256" key="4">
    <source>
        <dbReference type="ARBA" id="ARBA00022538"/>
    </source>
</evidence>
<evidence type="ECO:0000256" key="12">
    <source>
        <dbReference type="SAM" id="Phobius"/>
    </source>
</evidence>
<feature type="transmembrane region" description="Helical" evidence="12">
    <location>
        <begin position="75"/>
        <end position="95"/>
    </location>
</feature>
<keyword evidence="6 10" id="KW-0630">Potassium</keyword>
<protein>
    <recommendedName>
        <fullName evidence="10">Trk system potassium uptake protein</fullName>
    </recommendedName>
</protein>
<evidence type="ECO:0000256" key="5">
    <source>
        <dbReference type="ARBA" id="ARBA00022692"/>
    </source>
</evidence>
<comment type="similarity">
    <text evidence="10">Belongs to the TrkH potassium transport family.</text>
</comment>